<evidence type="ECO:0000313" key="2">
    <source>
        <dbReference type="Proteomes" id="UP000249057"/>
    </source>
</evidence>
<evidence type="ECO:0000313" key="1">
    <source>
        <dbReference type="EMBL" id="RAH46530.1"/>
    </source>
</evidence>
<dbReference type="EMBL" id="KZ825336">
    <property type="protein sequence ID" value="RAH46530.1"/>
    <property type="molecule type" value="Genomic_DNA"/>
</dbReference>
<name>A0ACD1GB58_9EURO</name>
<dbReference type="Proteomes" id="UP000249057">
    <property type="component" value="Unassembled WGS sequence"/>
</dbReference>
<sequence>MTSSSSCSSCLLWFPISVRLHPPSTIFPFFLIPSSLFLFLFLTSFAFTLQTRNLDHFRSASSPPLFPPPPPPPPPSPPHLFPLQYQKMSVESSFFLPFFLLPFFFSLEEKSSCVLEVSHFKVRDGASPSVDCPLGPGVIMNHTRGSDNIDIFQKQRKQAGQQHRRGYHP</sequence>
<organism evidence="1 2">
    <name type="scientific">Aspergillus brunneoviolaceus CBS 621.78</name>
    <dbReference type="NCBI Taxonomy" id="1450534"/>
    <lineage>
        <taxon>Eukaryota</taxon>
        <taxon>Fungi</taxon>
        <taxon>Dikarya</taxon>
        <taxon>Ascomycota</taxon>
        <taxon>Pezizomycotina</taxon>
        <taxon>Eurotiomycetes</taxon>
        <taxon>Eurotiomycetidae</taxon>
        <taxon>Eurotiales</taxon>
        <taxon>Aspergillaceae</taxon>
        <taxon>Aspergillus</taxon>
        <taxon>Aspergillus subgen. Circumdati</taxon>
    </lineage>
</organism>
<accession>A0ACD1GB58</accession>
<protein>
    <submittedName>
        <fullName evidence="1">Uncharacterized protein</fullName>
    </submittedName>
</protein>
<proteinExistence type="predicted"/>
<keyword evidence="2" id="KW-1185">Reference proteome</keyword>
<reference evidence="1" key="1">
    <citation type="submission" date="2018-02" db="EMBL/GenBank/DDBJ databases">
        <title>The genomes of Aspergillus section Nigri reveals drivers in fungal speciation.</title>
        <authorList>
            <consortium name="DOE Joint Genome Institute"/>
            <person name="Vesth T.C."/>
            <person name="Nybo J."/>
            <person name="Theobald S."/>
            <person name="Brandl J."/>
            <person name="Frisvad J.C."/>
            <person name="Nielsen K.F."/>
            <person name="Lyhne E.K."/>
            <person name="Kogle M.E."/>
            <person name="Kuo A."/>
            <person name="Riley R."/>
            <person name="Clum A."/>
            <person name="Nolan M."/>
            <person name="Lipzen A."/>
            <person name="Salamov A."/>
            <person name="Henrissat B."/>
            <person name="Wiebenga A."/>
            <person name="De vries R.P."/>
            <person name="Grigoriev I.V."/>
            <person name="Mortensen U.H."/>
            <person name="Andersen M.R."/>
            <person name="Baker S.E."/>
        </authorList>
    </citation>
    <scope>NUCLEOTIDE SEQUENCE</scope>
    <source>
        <strain evidence="1">CBS 621.78</strain>
    </source>
</reference>
<gene>
    <name evidence="1" type="ORF">BO95DRAFT_103085</name>
</gene>